<dbReference type="AlphaFoldDB" id="A0A401ZJM3"/>
<accession>A0A401ZJM3</accession>
<dbReference type="RefSeq" id="WP_160146021.1">
    <property type="nucleotide sequence ID" value="NZ_BIFQ01000001.1"/>
</dbReference>
<dbReference type="Proteomes" id="UP000287224">
    <property type="component" value="Unassembled WGS sequence"/>
</dbReference>
<protein>
    <submittedName>
        <fullName evidence="1">Uncharacterized protein</fullName>
    </submittedName>
</protein>
<dbReference type="OrthoDB" id="9932519at2"/>
<evidence type="ECO:0000313" key="2">
    <source>
        <dbReference type="Proteomes" id="UP000287224"/>
    </source>
</evidence>
<name>A0A401ZJM3_9CHLR</name>
<reference evidence="2" key="1">
    <citation type="submission" date="2018-12" db="EMBL/GenBank/DDBJ databases">
        <title>Tengunoibacter tsumagoiensis gen. nov., sp. nov., Dictyobacter kobayashii sp. nov., D. alpinus sp. nov., and D. joshuensis sp. nov. and description of Dictyobacteraceae fam. nov. within the order Ktedonobacterales isolated from Tengu-no-mugimeshi.</title>
        <authorList>
            <person name="Wang C.M."/>
            <person name="Zheng Y."/>
            <person name="Sakai Y."/>
            <person name="Toyoda A."/>
            <person name="Minakuchi Y."/>
            <person name="Abe K."/>
            <person name="Yokota A."/>
            <person name="Yabe S."/>
        </authorList>
    </citation>
    <scope>NUCLEOTIDE SEQUENCE [LARGE SCALE GENOMIC DNA]</scope>
    <source>
        <strain evidence="2">S-27</strain>
    </source>
</reference>
<keyword evidence="2" id="KW-1185">Reference proteome</keyword>
<proteinExistence type="predicted"/>
<gene>
    <name evidence="1" type="ORF">KDAU_43800</name>
</gene>
<dbReference type="EMBL" id="BIFQ01000001">
    <property type="protein sequence ID" value="GCE07051.1"/>
    <property type="molecule type" value="Genomic_DNA"/>
</dbReference>
<organism evidence="1 2">
    <name type="scientific">Dictyobacter aurantiacus</name>
    <dbReference type="NCBI Taxonomy" id="1936993"/>
    <lineage>
        <taxon>Bacteria</taxon>
        <taxon>Bacillati</taxon>
        <taxon>Chloroflexota</taxon>
        <taxon>Ktedonobacteria</taxon>
        <taxon>Ktedonobacterales</taxon>
        <taxon>Dictyobacteraceae</taxon>
        <taxon>Dictyobacter</taxon>
    </lineage>
</organism>
<sequence length="56" mass="6147">MLSDAIIYGNFETKTSICYPHGQFDRLTQITDLRIAVTDTTTGARAVSEALNITDP</sequence>
<comment type="caution">
    <text evidence="1">The sequence shown here is derived from an EMBL/GenBank/DDBJ whole genome shotgun (WGS) entry which is preliminary data.</text>
</comment>
<evidence type="ECO:0000313" key="1">
    <source>
        <dbReference type="EMBL" id="GCE07051.1"/>
    </source>
</evidence>